<dbReference type="PROSITE" id="PS51186">
    <property type="entry name" value="GNAT"/>
    <property type="match status" value="1"/>
</dbReference>
<dbReference type="RefSeq" id="WP_170118182.1">
    <property type="nucleotide sequence ID" value="NZ_PZZL01000003.1"/>
</dbReference>
<dbReference type="EMBL" id="PZZL01000003">
    <property type="protein sequence ID" value="PTM60398.1"/>
    <property type="molecule type" value="Genomic_DNA"/>
</dbReference>
<accession>A0A2T4ZET2</accession>
<reference evidence="5 6" key="1">
    <citation type="submission" date="2018-04" db="EMBL/GenBank/DDBJ databases">
        <title>Genomic Encyclopedia of Archaeal and Bacterial Type Strains, Phase II (KMG-II): from individual species to whole genera.</title>
        <authorList>
            <person name="Goeker M."/>
        </authorList>
    </citation>
    <scope>NUCLEOTIDE SEQUENCE [LARGE SCALE GENOMIC DNA]</scope>
    <source>
        <strain evidence="5 6">DSM 25521</strain>
    </source>
</reference>
<dbReference type="InterPro" id="IPR051531">
    <property type="entry name" value="N-acetyltransferase"/>
</dbReference>
<sequence length="188" mass="20176">MNGPFLPHVPLTTRRLVLRQPSFDDVPRLARLAGDRDVARMLLVVPHPYTEAHASAFIGDVLASNLTGDSLALAVARAKEPHALIGLVSFSREGPAATIGWWFGKSVWGKGFATEAVRAMIALAFRDPEIQRLDAGAFADNPASLRVQEKLGFRRTGESVKTSAARGADVPHVDMSLARAAFEAAASH</sequence>
<dbReference type="Gene3D" id="3.40.630.30">
    <property type="match status" value="1"/>
</dbReference>
<evidence type="ECO:0000256" key="1">
    <source>
        <dbReference type="ARBA" id="ARBA00022679"/>
    </source>
</evidence>
<dbReference type="PANTHER" id="PTHR43792:SF8">
    <property type="entry name" value="[RIBOSOMAL PROTEIN US5]-ALANINE N-ACETYLTRANSFERASE"/>
    <property type="match status" value="1"/>
</dbReference>
<dbReference type="AlphaFoldDB" id="A0A2T4ZET2"/>
<evidence type="ECO:0000256" key="2">
    <source>
        <dbReference type="ARBA" id="ARBA00023315"/>
    </source>
</evidence>
<gene>
    <name evidence="5" type="ORF">C8P69_103331</name>
</gene>
<dbReference type="GO" id="GO:0016747">
    <property type="term" value="F:acyltransferase activity, transferring groups other than amino-acyl groups"/>
    <property type="evidence" value="ECO:0007669"/>
    <property type="project" value="InterPro"/>
</dbReference>
<proteinExistence type="inferred from homology"/>
<name>A0A2T4ZET2_9HYPH</name>
<comment type="similarity">
    <text evidence="3">Belongs to the acetyltransferase family. RimJ subfamily.</text>
</comment>
<evidence type="ECO:0000313" key="6">
    <source>
        <dbReference type="Proteomes" id="UP000241808"/>
    </source>
</evidence>
<evidence type="ECO:0000313" key="5">
    <source>
        <dbReference type="EMBL" id="PTM60398.1"/>
    </source>
</evidence>
<keyword evidence="2" id="KW-0012">Acyltransferase</keyword>
<dbReference type="SUPFAM" id="SSF55729">
    <property type="entry name" value="Acyl-CoA N-acyltransferases (Nat)"/>
    <property type="match status" value="1"/>
</dbReference>
<protein>
    <submittedName>
        <fullName evidence="5">RimJ/RimL family protein N-acetyltransferase</fullName>
    </submittedName>
</protein>
<keyword evidence="1 5" id="KW-0808">Transferase</keyword>
<organism evidence="5 6">
    <name type="scientific">Phreatobacter oligotrophus</name>
    <dbReference type="NCBI Taxonomy" id="1122261"/>
    <lineage>
        <taxon>Bacteria</taxon>
        <taxon>Pseudomonadati</taxon>
        <taxon>Pseudomonadota</taxon>
        <taxon>Alphaproteobacteria</taxon>
        <taxon>Hyphomicrobiales</taxon>
        <taxon>Phreatobacteraceae</taxon>
        <taxon>Phreatobacter</taxon>
    </lineage>
</organism>
<evidence type="ECO:0000256" key="3">
    <source>
        <dbReference type="ARBA" id="ARBA00038502"/>
    </source>
</evidence>
<dbReference type="InterPro" id="IPR016181">
    <property type="entry name" value="Acyl_CoA_acyltransferase"/>
</dbReference>
<dbReference type="InterPro" id="IPR000182">
    <property type="entry name" value="GNAT_dom"/>
</dbReference>
<feature type="domain" description="N-acetyltransferase" evidence="4">
    <location>
        <begin position="28"/>
        <end position="180"/>
    </location>
</feature>
<dbReference type="Pfam" id="PF13302">
    <property type="entry name" value="Acetyltransf_3"/>
    <property type="match status" value="1"/>
</dbReference>
<keyword evidence="6" id="KW-1185">Reference proteome</keyword>
<evidence type="ECO:0000259" key="4">
    <source>
        <dbReference type="PROSITE" id="PS51186"/>
    </source>
</evidence>
<dbReference type="PANTHER" id="PTHR43792">
    <property type="entry name" value="GNAT FAMILY, PUTATIVE (AFU_ORTHOLOGUE AFUA_3G00765)-RELATED-RELATED"/>
    <property type="match status" value="1"/>
</dbReference>
<comment type="caution">
    <text evidence="5">The sequence shown here is derived from an EMBL/GenBank/DDBJ whole genome shotgun (WGS) entry which is preliminary data.</text>
</comment>
<dbReference type="Proteomes" id="UP000241808">
    <property type="component" value="Unassembled WGS sequence"/>
</dbReference>